<comment type="caution">
    <text evidence="1">The sequence shown here is derived from an EMBL/GenBank/DDBJ whole genome shotgun (WGS) entry which is preliminary data.</text>
</comment>
<evidence type="ECO:0000313" key="2">
    <source>
        <dbReference type="Proteomes" id="UP000266426"/>
    </source>
</evidence>
<protein>
    <submittedName>
        <fullName evidence="1">Uncharacterized protein</fullName>
    </submittedName>
</protein>
<dbReference type="AlphaFoldDB" id="A0A3A4REY4"/>
<proteinExistence type="predicted"/>
<organism evidence="1 2">
    <name type="scientific">Candidatus Auribacter fodinae</name>
    <dbReference type="NCBI Taxonomy" id="2093366"/>
    <lineage>
        <taxon>Bacteria</taxon>
        <taxon>Pseudomonadati</taxon>
        <taxon>Candidatus Auribacterota</taxon>
        <taxon>Candidatus Auribacteria</taxon>
        <taxon>Candidatus Auribacterales</taxon>
        <taxon>Candidatus Auribacteraceae</taxon>
        <taxon>Candidatus Auribacter</taxon>
    </lineage>
</organism>
<dbReference type="EMBL" id="QZJZ01000013">
    <property type="protein sequence ID" value="RJP61383.1"/>
    <property type="molecule type" value="Genomic_DNA"/>
</dbReference>
<name>A0A3A4REY4_9BACT</name>
<gene>
    <name evidence="1" type="ORF">C4541_01915</name>
</gene>
<accession>A0A3A4REY4</accession>
<sequence>MDIDRNLGEQPIARIMSEHHLSPHDIVASSTEQITHKMVSRAMKGRLLTPNVQAKIVRALNTASSAAYTASDLFTY</sequence>
<dbReference type="Proteomes" id="UP000266426">
    <property type="component" value="Unassembled WGS sequence"/>
</dbReference>
<reference evidence="1 2" key="1">
    <citation type="journal article" date="2017" name="ISME J.">
        <title>Energy and carbon metabolisms in a deep terrestrial subsurface fluid microbial community.</title>
        <authorList>
            <person name="Momper L."/>
            <person name="Jungbluth S.P."/>
            <person name="Lee M.D."/>
            <person name="Amend J.P."/>
        </authorList>
    </citation>
    <scope>NUCLEOTIDE SEQUENCE [LARGE SCALE GENOMIC DNA]</scope>
    <source>
        <strain evidence="1">SURF_26</strain>
    </source>
</reference>
<evidence type="ECO:0000313" key="1">
    <source>
        <dbReference type="EMBL" id="RJP61383.1"/>
    </source>
</evidence>